<gene>
    <name evidence="20" type="ORF">JZ751_028197</name>
</gene>
<dbReference type="Pfam" id="PF00069">
    <property type="entry name" value="Pkinase"/>
    <property type="match status" value="1"/>
</dbReference>
<keyword evidence="9 15" id="KW-0547">Nucleotide-binding</keyword>
<dbReference type="SUPFAM" id="SSF56112">
    <property type="entry name" value="Protein kinase-like (PK-like)"/>
    <property type="match status" value="1"/>
</dbReference>
<evidence type="ECO:0000256" key="4">
    <source>
        <dbReference type="ARBA" id="ARBA00022527"/>
    </source>
</evidence>
<dbReference type="GO" id="GO:0043235">
    <property type="term" value="C:receptor complex"/>
    <property type="evidence" value="ECO:0007669"/>
    <property type="project" value="TreeGrafter"/>
</dbReference>
<keyword evidence="11 15" id="KW-0067">ATP-binding</keyword>
<dbReference type="AlphaFoldDB" id="A0A8T2PBZ2"/>
<evidence type="ECO:0000256" key="12">
    <source>
        <dbReference type="ARBA" id="ARBA00022989"/>
    </source>
</evidence>
<keyword evidence="7 16" id="KW-0812">Transmembrane</keyword>
<keyword evidence="12 16" id="KW-1133">Transmembrane helix</keyword>
<dbReference type="SUPFAM" id="SSF57302">
    <property type="entry name" value="Snake toxin-like"/>
    <property type="match status" value="1"/>
</dbReference>
<dbReference type="PANTHER" id="PTHR23255">
    <property type="entry name" value="TRANSFORMING GROWTH FACTOR-BETA RECEPTOR TYPE I AND II"/>
    <property type="match status" value="1"/>
</dbReference>
<feature type="non-terminal residue" evidence="20">
    <location>
        <position position="1"/>
    </location>
</feature>
<keyword evidence="6 16" id="KW-0808">Transferase</keyword>
<evidence type="ECO:0000313" key="21">
    <source>
        <dbReference type="Proteomes" id="UP000824540"/>
    </source>
</evidence>
<protein>
    <recommendedName>
        <fullName evidence="16">Serine/threonine-protein kinase receptor</fullName>
        <ecNumber evidence="16">2.7.11.30</ecNumber>
    </recommendedName>
</protein>
<evidence type="ECO:0000256" key="18">
    <source>
        <dbReference type="SAM" id="SignalP"/>
    </source>
</evidence>
<evidence type="ECO:0000256" key="16">
    <source>
        <dbReference type="RuleBase" id="RU361271"/>
    </source>
</evidence>
<feature type="signal peptide" evidence="18">
    <location>
        <begin position="1"/>
        <end position="22"/>
    </location>
</feature>
<name>A0A8T2PBZ2_9TELE</name>
<evidence type="ECO:0000256" key="6">
    <source>
        <dbReference type="ARBA" id="ARBA00022679"/>
    </source>
</evidence>
<comment type="cofactor">
    <cofactor evidence="16">
        <name>Mg(2+)</name>
        <dbReference type="ChEBI" id="CHEBI:18420"/>
    </cofactor>
    <cofactor evidence="16">
        <name>Mn(2+)</name>
        <dbReference type="ChEBI" id="CHEBI:29035"/>
    </cofactor>
</comment>
<dbReference type="InterPro" id="IPR000333">
    <property type="entry name" value="TGFB_receptor"/>
</dbReference>
<evidence type="ECO:0000256" key="5">
    <source>
        <dbReference type="ARBA" id="ARBA00022604"/>
    </source>
</evidence>
<evidence type="ECO:0000256" key="10">
    <source>
        <dbReference type="ARBA" id="ARBA00022777"/>
    </source>
</evidence>
<keyword evidence="10 16" id="KW-0418">Kinase</keyword>
<dbReference type="GO" id="GO:0005026">
    <property type="term" value="F:transforming growth factor beta receptor activity, type II"/>
    <property type="evidence" value="ECO:0007669"/>
    <property type="project" value="InterPro"/>
</dbReference>
<dbReference type="GO" id="GO:0007507">
    <property type="term" value="P:heart development"/>
    <property type="evidence" value="ECO:0007669"/>
    <property type="project" value="TreeGrafter"/>
</dbReference>
<evidence type="ECO:0000256" key="9">
    <source>
        <dbReference type="ARBA" id="ARBA00022741"/>
    </source>
</evidence>
<dbReference type="InterPro" id="IPR000719">
    <property type="entry name" value="Prot_kinase_dom"/>
</dbReference>
<dbReference type="CDD" id="cd23538">
    <property type="entry name" value="TFP_LU_ECD_TGFR2"/>
    <property type="match status" value="1"/>
</dbReference>
<evidence type="ECO:0000256" key="7">
    <source>
        <dbReference type="ARBA" id="ARBA00022692"/>
    </source>
</evidence>
<comment type="similarity">
    <text evidence="3 16">Belongs to the protein kinase superfamily. TKL Ser/Thr protein kinase family. TGFB receptor subfamily.</text>
</comment>
<sequence>MGCWIFSTVTSVLLSFNIQALAFTIIRTNLCRWCNNTVPVCEDNVCYSNCSFNSFCSLSEEICVAVWKQDNDSISVRTLCHHPKQPLENIFLSNYSSPECVMARHPSEEGLLFICGCVEEEECNDKLIFDKGPNGFSKLRSKDVIPVVVISLLPPLLVAIFATLGFYLYRTRKPSKQPKDWPPKRTHYQSLELPEGRGPGGGAPSDYRCKQLATGDDACSEASSARANCLNHNTEHLPIQLEAVVGKGRFAEVWRARLNHSAAGQYETVAVKIFPAVEYASWRNERAIFSDANLRHENVVQFLTAEERGGDGGGDGAGSPRQYWLIMAYHGLGNLQDFLTGHILSWAELRAMAGSVARGLAHLHSDSAPCGTPKVPVAHRDLKSSNIVVKSHSECALCDFGLALRLDLSLTVDDFANSGQVGTARYMAPEVLESRVNLEDLEAFKQMDVYSMALVLWEMASRCDVIGEVKSYEPPFGSKVCEQPCVESMRDLVLRDRGRPDIPASWVSHQGMKILCATITECWDHDPEARLTAHCVVERFNSLDQDEGRQELSSTDSDQLGLSTPTTVPNPSPIPTNETSAPSTEGDALSRLVTEFAPIERLGLERNGGRVARLGAGDSDLPSQLHPGHETRDRGVVGHLLSHKAHQVAILGGVLRPGASTGGGSGPGNLPGTVEGLADDGVVRLLSHSATAAFMEGGEVVLHKSHHALLWPRPITHCYQQVWVRHEVGVHLQQGALLQDE</sequence>
<feature type="compositionally biased region" description="Polar residues" evidence="17">
    <location>
        <begin position="551"/>
        <end position="567"/>
    </location>
</feature>
<feature type="binding site" evidence="15">
    <location>
        <position position="272"/>
    </location>
    <ligand>
        <name>ATP</name>
        <dbReference type="ChEBI" id="CHEBI:30616"/>
    </ligand>
</feature>
<reference evidence="20" key="1">
    <citation type="thesis" date="2021" institute="BYU ScholarsArchive" country="Provo, UT, USA">
        <title>Applications of and Algorithms for Genome Assembly and Genomic Analyses with an Emphasis on Marine Teleosts.</title>
        <authorList>
            <person name="Pickett B.D."/>
        </authorList>
    </citation>
    <scope>NUCLEOTIDE SEQUENCE</scope>
    <source>
        <strain evidence="20">HI-2016</strain>
    </source>
</reference>
<accession>A0A8T2PBZ2</accession>
<keyword evidence="16" id="KW-0460">Magnesium</keyword>
<dbReference type="PRINTS" id="PR00653">
    <property type="entry name" value="ACTIVIN2R"/>
</dbReference>
<dbReference type="PROSITE" id="PS00108">
    <property type="entry name" value="PROTEIN_KINASE_ST"/>
    <property type="match status" value="1"/>
</dbReference>
<feature type="region of interest" description="Disordered" evidence="17">
    <location>
        <begin position="174"/>
        <end position="203"/>
    </location>
</feature>
<proteinExistence type="inferred from homology"/>
<dbReference type="FunFam" id="3.30.200.20:FF:000213">
    <property type="entry name" value="TGF-beta receptor type-2"/>
    <property type="match status" value="1"/>
</dbReference>
<evidence type="ECO:0000256" key="2">
    <source>
        <dbReference type="ARBA" id="ARBA00004479"/>
    </source>
</evidence>
<dbReference type="InterPro" id="IPR045860">
    <property type="entry name" value="Snake_toxin-like_sf"/>
</dbReference>
<dbReference type="Gene3D" id="2.10.60.10">
    <property type="entry name" value="CD59"/>
    <property type="match status" value="1"/>
</dbReference>
<evidence type="ECO:0000313" key="20">
    <source>
        <dbReference type="EMBL" id="KAG9349749.1"/>
    </source>
</evidence>
<evidence type="ECO:0000256" key="11">
    <source>
        <dbReference type="ARBA" id="ARBA00022840"/>
    </source>
</evidence>
<dbReference type="InterPro" id="IPR015013">
    <property type="entry name" value="Transforming_GF_b_rcpt_2_ecto"/>
</dbReference>
<keyword evidence="13 16" id="KW-0472">Membrane</keyword>
<evidence type="ECO:0000256" key="14">
    <source>
        <dbReference type="ARBA" id="ARBA00023170"/>
    </source>
</evidence>
<evidence type="ECO:0000256" key="17">
    <source>
        <dbReference type="SAM" id="MobiDB-lite"/>
    </source>
</evidence>
<feature type="transmembrane region" description="Helical" evidence="16">
    <location>
        <begin position="144"/>
        <end position="169"/>
    </location>
</feature>
<dbReference type="PANTHER" id="PTHR23255:SF51">
    <property type="entry name" value="TGF-BETA RECEPTOR TYPE-2"/>
    <property type="match status" value="1"/>
</dbReference>
<comment type="catalytic activity">
    <reaction evidence="16">
        <text>L-threonyl-[receptor-protein] + ATP = O-phospho-L-threonyl-[receptor-protein] + ADP + H(+)</text>
        <dbReference type="Rhea" id="RHEA:44880"/>
        <dbReference type="Rhea" id="RHEA-COMP:11024"/>
        <dbReference type="Rhea" id="RHEA-COMP:11025"/>
        <dbReference type="ChEBI" id="CHEBI:15378"/>
        <dbReference type="ChEBI" id="CHEBI:30013"/>
        <dbReference type="ChEBI" id="CHEBI:30616"/>
        <dbReference type="ChEBI" id="CHEBI:61977"/>
        <dbReference type="ChEBI" id="CHEBI:456216"/>
        <dbReference type="EC" id="2.7.11.30"/>
    </reaction>
</comment>
<dbReference type="GO" id="GO:0005524">
    <property type="term" value="F:ATP binding"/>
    <property type="evidence" value="ECO:0007669"/>
    <property type="project" value="UniProtKB-UniRule"/>
</dbReference>
<dbReference type="EMBL" id="JAFBMS010000009">
    <property type="protein sequence ID" value="KAG9349749.1"/>
    <property type="molecule type" value="Genomic_DNA"/>
</dbReference>
<dbReference type="CDD" id="cd14055">
    <property type="entry name" value="STKc_TGFbR2_like"/>
    <property type="match status" value="1"/>
</dbReference>
<evidence type="ECO:0000256" key="3">
    <source>
        <dbReference type="ARBA" id="ARBA00009605"/>
    </source>
</evidence>
<keyword evidence="21" id="KW-1185">Reference proteome</keyword>
<feature type="chain" id="PRO_5035723638" description="Serine/threonine-protein kinase receptor" evidence="18">
    <location>
        <begin position="23"/>
        <end position="741"/>
    </location>
</feature>
<keyword evidence="4 16" id="KW-0723">Serine/threonine-protein kinase</keyword>
<dbReference type="EC" id="2.7.11.30" evidence="16"/>
<dbReference type="PROSITE" id="PS00107">
    <property type="entry name" value="PROTEIN_KINASE_ATP"/>
    <property type="match status" value="1"/>
</dbReference>
<dbReference type="GO" id="GO:0046872">
    <property type="term" value="F:metal ion binding"/>
    <property type="evidence" value="ECO:0007669"/>
    <property type="project" value="UniProtKB-KW"/>
</dbReference>
<dbReference type="Gene3D" id="1.10.510.10">
    <property type="entry name" value="Transferase(Phosphotransferase) domain 1"/>
    <property type="match status" value="1"/>
</dbReference>
<dbReference type="Proteomes" id="UP000824540">
    <property type="component" value="Unassembled WGS sequence"/>
</dbReference>
<evidence type="ECO:0000256" key="8">
    <source>
        <dbReference type="ARBA" id="ARBA00022729"/>
    </source>
</evidence>
<evidence type="ECO:0000256" key="15">
    <source>
        <dbReference type="PROSITE-ProRule" id="PRU10141"/>
    </source>
</evidence>
<keyword evidence="8 18" id="KW-0732">Signal</keyword>
<organism evidence="20 21">
    <name type="scientific">Albula glossodonta</name>
    <name type="common">roundjaw bonefish</name>
    <dbReference type="NCBI Taxonomy" id="121402"/>
    <lineage>
        <taxon>Eukaryota</taxon>
        <taxon>Metazoa</taxon>
        <taxon>Chordata</taxon>
        <taxon>Craniata</taxon>
        <taxon>Vertebrata</taxon>
        <taxon>Euteleostomi</taxon>
        <taxon>Actinopterygii</taxon>
        <taxon>Neopterygii</taxon>
        <taxon>Teleostei</taxon>
        <taxon>Albuliformes</taxon>
        <taxon>Albulidae</taxon>
        <taxon>Albula</taxon>
    </lineage>
</organism>
<dbReference type="Pfam" id="PF08917">
    <property type="entry name" value="ecTbetaR2"/>
    <property type="match status" value="1"/>
</dbReference>
<keyword evidence="14 16" id="KW-0675">Receptor</keyword>
<keyword evidence="5" id="KW-0341">Growth regulation</keyword>
<dbReference type="GO" id="GO:0071363">
    <property type="term" value="P:cellular response to growth factor stimulus"/>
    <property type="evidence" value="ECO:0007669"/>
    <property type="project" value="TreeGrafter"/>
</dbReference>
<evidence type="ECO:0000256" key="1">
    <source>
        <dbReference type="ARBA" id="ARBA00004285"/>
    </source>
</evidence>
<dbReference type="PROSITE" id="PS50011">
    <property type="entry name" value="PROTEIN_KINASE_DOM"/>
    <property type="match status" value="1"/>
</dbReference>
<evidence type="ECO:0000259" key="19">
    <source>
        <dbReference type="PROSITE" id="PS50011"/>
    </source>
</evidence>
<dbReference type="Gene3D" id="3.30.200.20">
    <property type="entry name" value="Phosphorylase Kinase, domain 1"/>
    <property type="match status" value="1"/>
</dbReference>
<feature type="domain" description="Protein kinase" evidence="19">
    <location>
        <begin position="239"/>
        <end position="543"/>
    </location>
</feature>
<dbReference type="OrthoDB" id="547665at2759"/>
<dbReference type="InterPro" id="IPR011009">
    <property type="entry name" value="Kinase-like_dom_sf"/>
</dbReference>
<keyword evidence="16" id="KW-0464">Manganese</keyword>
<dbReference type="FunFam" id="1.10.510.10:FF:000260">
    <property type="entry name" value="TGF-beta receptor type-2"/>
    <property type="match status" value="1"/>
</dbReference>
<feature type="region of interest" description="Disordered" evidence="17">
    <location>
        <begin position="545"/>
        <end position="585"/>
    </location>
</feature>
<comment type="subcellular location">
    <subcellularLocation>
        <location evidence="1">Membrane raft</location>
    </subcellularLocation>
    <subcellularLocation>
        <location evidence="2 16">Membrane</location>
        <topology evidence="2 16">Single-pass type I membrane protein</topology>
    </subcellularLocation>
</comment>
<dbReference type="InterPro" id="IPR008271">
    <property type="entry name" value="Ser/Thr_kinase_AS"/>
</dbReference>
<comment type="caution">
    <text evidence="20">The sequence shown here is derived from an EMBL/GenBank/DDBJ whole genome shotgun (WGS) entry which is preliminary data.</text>
</comment>
<dbReference type="SMART" id="SM00220">
    <property type="entry name" value="S_TKc"/>
    <property type="match status" value="1"/>
</dbReference>
<dbReference type="GO" id="GO:0045121">
    <property type="term" value="C:membrane raft"/>
    <property type="evidence" value="ECO:0007669"/>
    <property type="project" value="UniProtKB-SubCell"/>
</dbReference>
<evidence type="ECO:0000256" key="13">
    <source>
        <dbReference type="ARBA" id="ARBA00023136"/>
    </source>
</evidence>
<keyword evidence="16" id="KW-0479">Metal-binding</keyword>
<dbReference type="InterPro" id="IPR017441">
    <property type="entry name" value="Protein_kinase_ATP_BS"/>
</dbReference>
<dbReference type="GO" id="GO:0005886">
    <property type="term" value="C:plasma membrane"/>
    <property type="evidence" value="ECO:0007669"/>
    <property type="project" value="TreeGrafter"/>
</dbReference>